<dbReference type="PROSITE" id="PS51257">
    <property type="entry name" value="PROKAR_LIPOPROTEIN"/>
    <property type="match status" value="1"/>
</dbReference>
<name>A0A4V6MG17_9GAMM</name>
<evidence type="ECO:0000313" key="2">
    <source>
        <dbReference type="EMBL" id="RZU48146.1"/>
    </source>
</evidence>
<comment type="similarity">
    <text evidence="1">Belongs to the outer membrane factor (OMF) (TC 1.B.17) family.</text>
</comment>
<dbReference type="PANTHER" id="PTHR30203">
    <property type="entry name" value="OUTER MEMBRANE CATION EFFLUX PROTEIN"/>
    <property type="match status" value="1"/>
</dbReference>
<dbReference type="EMBL" id="SHKX01000003">
    <property type="protein sequence ID" value="RZU48146.1"/>
    <property type="molecule type" value="Genomic_DNA"/>
</dbReference>
<accession>A0A4V6MG17</accession>
<gene>
    <name evidence="2" type="ORF">EV700_0120</name>
</gene>
<proteinExistence type="inferred from homology"/>
<dbReference type="InterPro" id="IPR003423">
    <property type="entry name" value="OMP_efflux"/>
</dbReference>
<dbReference type="PANTHER" id="PTHR30203:SF24">
    <property type="entry name" value="BLR4935 PROTEIN"/>
    <property type="match status" value="1"/>
</dbReference>
<dbReference type="RefSeq" id="WP_130410426.1">
    <property type="nucleotide sequence ID" value="NZ_SHKX01000003.1"/>
</dbReference>
<evidence type="ECO:0000256" key="1">
    <source>
        <dbReference type="ARBA" id="ARBA00007613"/>
    </source>
</evidence>
<comment type="caution">
    <text evidence="2">The sequence shown here is derived from an EMBL/GenBank/DDBJ whole genome shotgun (WGS) entry which is preliminary data.</text>
</comment>
<organism evidence="2 3">
    <name type="scientific">Fluviicoccus keumensis</name>
    <dbReference type="NCBI Taxonomy" id="1435465"/>
    <lineage>
        <taxon>Bacteria</taxon>
        <taxon>Pseudomonadati</taxon>
        <taxon>Pseudomonadota</taxon>
        <taxon>Gammaproteobacteria</taxon>
        <taxon>Moraxellales</taxon>
        <taxon>Moraxellaceae</taxon>
        <taxon>Fluviicoccus</taxon>
    </lineage>
</organism>
<dbReference type="OrthoDB" id="237412at2"/>
<protein>
    <submittedName>
        <fullName evidence="2">Outer membrane protein TolC</fullName>
    </submittedName>
</protein>
<dbReference type="GO" id="GO:0015562">
    <property type="term" value="F:efflux transmembrane transporter activity"/>
    <property type="evidence" value="ECO:0007669"/>
    <property type="project" value="InterPro"/>
</dbReference>
<reference evidence="2 3" key="1">
    <citation type="submission" date="2019-02" db="EMBL/GenBank/DDBJ databases">
        <title>Genomic Encyclopedia of Type Strains, Phase IV (KMG-IV): sequencing the most valuable type-strain genomes for metagenomic binning, comparative biology and taxonomic classification.</title>
        <authorList>
            <person name="Goeker M."/>
        </authorList>
    </citation>
    <scope>NUCLEOTIDE SEQUENCE [LARGE SCALE GENOMIC DNA]</scope>
    <source>
        <strain evidence="2 3">DSM 105135</strain>
    </source>
</reference>
<dbReference type="Proteomes" id="UP000292423">
    <property type="component" value="Unassembled WGS sequence"/>
</dbReference>
<dbReference type="Pfam" id="PF02321">
    <property type="entry name" value="OEP"/>
    <property type="match status" value="1"/>
</dbReference>
<dbReference type="AlphaFoldDB" id="A0A4V6MG17"/>
<evidence type="ECO:0000313" key="3">
    <source>
        <dbReference type="Proteomes" id="UP000292423"/>
    </source>
</evidence>
<dbReference type="InterPro" id="IPR010131">
    <property type="entry name" value="MdtP/NodT-like"/>
</dbReference>
<keyword evidence="3" id="KW-1185">Reference proteome</keyword>
<sequence>MPSSKAVSQTLLVLTLTTGLGSCATLSDEGRERDAILTATGVTAVDLKGERVRELLAHEITMDEAATITLLNNPGLQRTFAELRLDEAQLVAATRIPNPRFSVSRLTQGSSRETGFSIGIDLIDLLLLPAQTPIARQRYDITRQEAARIAVSLAQQTRLAYVAAIFARQRRDYGREVLTAAEAGRDLARSLAVAGNISRLDAAREQAFYAEAAAQSERDKVEYNAALERLARLLGLTNTTDIRLPDRLPDLPPQPRALADIEQDALEHRLDVRLARQRFDNTVRTLKLTRITRFVNVLDLDYQTNTYNDQPRQQGVTVGFEIPIFDFGRIRTAGAEARYRAAIAEVAETAVNARSEARTAYQGYQAAYALARHYRDEVVPLQRQIAEEMQLRYNGMLISTFDLLAQAREQVAASHAWMTALNDYWVQDTILNGAVYGAGGGVREAGAPIITGRPDTPGH</sequence>
<dbReference type="Gene3D" id="1.20.1600.10">
    <property type="entry name" value="Outer membrane efflux proteins (OEP)"/>
    <property type="match status" value="1"/>
</dbReference>
<dbReference type="SUPFAM" id="SSF56954">
    <property type="entry name" value="Outer membrane efflux proteins (OEP)"/>
    <property type="match status" value="1"/>
</dbReference>